<dbReference type="GO" id="GO:0102682">
    <property type="term" value="F:cytokinin riboside 5'-monophosphate phosphoribohydrolase activity"/>
    <property type="evidence" value="ECO:0007669"/>
    <property type="project" value="RHEA"/>
</dbReference>
<evidence type="ECO:0000313" key="9">
    <source>
        <dbReference type="EnsemblPlants" id="OBART09G18580.1"/>
    </source>
</evidence>
<evidence type="ECO:0000256" key="2">
    <source>
        <dbReference type="ARBA" id="ARBA00012205"/>
    </source>
</evidence>
<reference evidence="9" key="2">
    <citation type="submission" date="2015-03" db="UniProtKB">
        <authorList>
            <consortium name="EnsemblPlants"/>
        </authorList>
    </citation>
    <scope>IDENTIFICATION</scope>
</reference>
<evidence type="ECO:0000256" key="5">
    <source>
        <dbReference type="ARBA" id="ARBA00047718"/>
    </source>
</evidence>
<feature type="compositionally biased region" description="Polar residues" evidence="8">
    <location>
        <begin position="1"/>
        <end position="15"/>
    </location>
</feature>
<dbReference type="Pfam" id="PF03641">
    <property type="entry name" value="Lysine_decarbox"/>
    <property type="match status" value="1"/>
</dbReference>
<dbReference type="GO" id="GO:0005829">
    <property type="term" value="C:cytosol"/>
    <property type="evidence" value="ECO:0007669"/>
    <property type="project" value="TreeGrafter"/>
</dbReference>
<comment type="similarity">
    <text evidence="1 7">Belongs to the LOG family.</text>
</comment>
<dbReference type="Gramene" id="OBART09G18580.1">
    <property type="protein sequence ID" value="OBART09G18580.1"/>
    <property type="gene ID" value="OBART09G18580"/>
</dbReference>
<feature type="region of interest" description="Disordered" evidence="8">
    <location>
        <begin position="1"/>
        <end position="25"/>
    </location>
</feature>
<comment type="function">
    <text evidence="7">Cytokinin-activating enzyme working in the direct activation pathway. Phosphoribohydrolase that converts inactive cytokinin nucleotides to the biologically active free-base forms.</text>
</comment>
<keyword evidence="3 7" id="KW-0203">Cytokinin biosynthesis</keyword>
<proteinExistence type="inferred from homology"/>
<evidence type="ECO:0000256" key="3">
    <source>
        <dbReference type="ARBA" id="ARBA00022712"/>
    </source>
</evidence>
<dbReference type="FunFam" id="3.40.50.450:FF:000005">
    <property type="entry name" value="CASP-like protein"/>
    <property type="match status" value="1"/>
</dbReference>
<organism evidence="9">
    <name type="scientific">Oryza barthii</name>
    <dbReference type="NCBI Taxonomy" id="65489"/>
    <lineage>
        <taxon>Eukaryota</taxon>
        <taxon>Viridiplantae</taxon>
        <taxon>Streptophyta</taxon>
        <taxon>Embryophyta</taxon>
        <taxon>Tracheophyta</taxon>
        <taxon>Spermatophyta</taxon>
        <taxon>Magnoliopsida</taxon>
        <taxon>Liliopsida</taxon>
        <taxon>Poales</taxon>
        <taxon>Poaceae</taxon>
        <taxon>BOP clade</taxon>
        <taxon>Oryzoideae</taxon>
        <taxon>Oryzeae</taxon>
        <taxon>Oryzinae</taxon>
        <taxon>Oryza</taxon>
    </lineage>
</organism>
<dbReference type="InterPro" id="IPR005269">
    <property type="entry name" value="LOG"/>
</dbReference>
<dbReference type="GO" id="GO:0009691">
    <property type="term" value="P:cytokinin biosynthetic process"/>
    <property type="evidence" value="ECO:0007669"/>
    <property type="project" value="UniProtKB-UniRule"/>
</dbReference>
<reference evidence="9" key="1">
    <citation type="journal article" date="2009" name="Rice">
        <title>De Novo Next Generation Sequencing of Plant Genomes.</title>
        <authorList>
            <person name="Rounsley S."/>
            <person name="Marri P.R."/>
            <person name="Yu Y."/>
            <person name="He R."/>
            <person name="Sisneros N."/>
            <person name="Goicoechea J.L."/>
            <person name="Lee S.J."/>
            <person name="Angelova A."/>
            <person name="Kudrna D."/>
            <person name="Luo M."/>
            <person name="Affourtit J."/>
            <person name="Desany B."/>
            <person name="Knight J."/>
            <person name="Niazi F."/>
            <person name="Egholm M."/>
            <person name="Wing R.A."/>
        </authorList>
    </citation>
    <scope>NUCLEOTIDE SEQUENCE [LARGE SCALE GENOMIC DNA]</scope>
    <source>
        <strain evidence="9">cv. IRGC 105608</strain>
    </source>
</reference>
<comment type="catalytic activity">
    <reaction evidence="5 7">
        <text>N(6)-(dimethylallyl)adenosine 5'-phosphate + H2O = N(6)-dimethylallyladenine + D-ribose 5-phosphate</text>
        <dbReference type="Rhea" id="RHEA:48560"/>
        <dbReference type="ChEBI" id="CHEBI:15377"/>
        <dbReference type="ChEBI" id="CHEBI:17660"/>
        <dbReference type="ChEBI" id="CHEBI:57526"/>
        <dbReference type="ChEBI" id="CHEBI:78346"/>
        <dbReference type="EC" id="3.2.2.n1"/>
    </reaction>
</comment>
<dbReference type="SUPFAM" id="SSF102405">
    <property type="entry name" value="MCP/YpsA-like"/>
    <property type="match status" value="1"/>
</dbReference>
<keyword evidence="4 7" id="KW-0378">Hydrolase</keyword>
<dbReference type="AlphaFoldDB" id="A0A0D3H9P4"/>
<name>A0A0D3H9P4_9ORYZ</name>
<dbReference type="GO" id="GO:0005634">
    <property type="term" value="C:nucleus"/>
    <property type="evidence" value="ECO:0007669"/>
    <property type="project" value="TreeGrafter"/>
</dbReference>
<dbReference type="InterPro" id="IPR031100">
    <property type="entry name" value="LOG_fam"/>
</dbReference>
<evidence type="ECO:0000256" key="7">
    <source>
        <dbReference type="RuleBase" id="RU363015"/>
    </source>
</evidence>
<dbReference type="NCBIfam" id="TIGR00730">
    <property type="entry name" value="Rossman fold protein, TIGR00730 family"/>
    <property type="match status" value="1"/>
</dbReference>
<accession>A0A0D3H9P4</accession>
<dbReference type="STRING" id="65489.A0A0D3H9P4"/>
<dbReference type="Gene3D" id="3.40.50.450">
    <property type="match status" value="1"/>
</dbReference>
<dbReference type="Proteomes" id="UP000026960">
    <property type="component" value="Chromosome 9"/>
</dbReference>
<protein>
    <recommendedName>
        <fullName evidence="2 7">Cytokinin riboside 5'-monophosphate phosphoribohydrolase</fullName>
        <ecNumber evidence="2 7">3.2.2.n1</ecNumber>
    </recommendedName>
</protein>
<evidence type="ECO:0000256" key="1">
    <source>
        <dbReference type="ARBA" id="ARBA00006763"/>
    </source>
</evidence>
<dbReference type="HOGENOM" id="CLU_058336_2_0_1"/>
<evidence type="ECO:0000256" key="8">
    <source>
        <dbReference type="SAM" id="MobiDB-lite"/>
    </source>
</evidence>
<dbReference type="PaxDb" id="65489-OBART09G18580.1"/>
<sequence>MYISSPHTSHFTSIDRSPAVVSESDRSMEEAAAAAAADMNGGVHQSRFRRVCVFCGSSSGKRRSYRDAAVELGKELVARKVDLVYGGGSLGLMGEVAEAVHNGGGHVIGVIPTTLMGKEVTGETVGEVREVGSMHERKAEMARRSDAFVALPGGYGTLEEVVEVIAWAQLGIHAKPVGLLNVDGYYDFLLAFVDKAVADGFIPPSHRHLFVSAPDAPSLVHKLEEYVPVQQEGDPETPKLRWEIEQQAAVQVVGYSSSLHAQLAIAD</sequence>
<dbReference type="PANTHER" id="PTHR31223:SF14">
    <property type="entry name" value="CYTOKININ RIBOSIDE 5'-MONOPHOSPHATE PHOSPHORIBOHYDROLASE LOG5"/>
    <property type="match status" value="1"/>
</dbReference>
<evidence type="ECO:0000256" key="4">
    <source>
        <dbReference type="ARBA" id="ARBA00022801"/>
    </source>
</evidence>
<evidence type="ECO:0000256" key="6">
    <source>
        <dbReference type="ARBA" id="ARBA00049153"/>
    </source>
</evidence>
<dbReference type="PANTHER" id="PTHR31223">
    <property type="entry name" value="LOG FAMILY PROTEIN YJL055W"/>
    <property type="match status" value="1"/>
</dbReference>
<dbReference type="EC" id="3.2.2.n1" evidence="2 7"/>
<dbReference type="eggNOG" id="ENOG502QSR9">
    <property type="taxonomic scope" value="Eukaryota"/>
</dbReference>
<evidence type="ECO:0000313" key="10">
    <source>
        <dbReference type="Proteomes" id="UP000026960"/>
    </source>
</evidence>
<dbReference type="EnsemblPlants" id="OBART09G18580.1">
    <property type="protein sequence ID" value="OBART09G18580.1"/>
    <property type="gene ID" value="OBART09G18580"/>
</dbReference>
<comment type="catalytic activity">
    <reaction evidence="6 7">
        <text>9-ribosyl-trans-zeatin 5'-phosphate + H2O = trans-zeatin + D-ribose 5-phosphate</text>
        <dbReference type="Rhea" id="RHEA:48564"/>
        <dbReference type="ChEBI" id="CHEBI:15377"/>
        <dbReference type="ChEBI" id="CHEBI:16522"/>
        <dbReference type="ChEBI" id="CHEBI:78346"/>
        <dbReference type="ChEBI" id="CHEBI:87947"/>
        <dbReference type="EC" id="3.2.2.n1"/>
    </reaction>
</comment>
<keyword evidence="10" id="KW-1185">Reference proteome</keyword>